<comment type="caution">
    <text evidence="1">The sequence shown here is derived from an EMBL/GenBank/DDBJ whole genome shotgun (WGS) entry which is preliminary data.</text>
</comment>
<keyword evidence="2" id="KW-1185">Reference proteome</keyword>
<gene>
    <name evidence="1" type="ORF">POCTA_138.1.T0670297</name>
</gene>
<evidence type="ECO:0000313" key="1">
    <source>
        <dbReference type="EMBL" id="CAD8176819.1"/>
    </source>
</evidence>
<evidence type="ECO:0000313" key="2">
    <source>
        <dbReference type="Proteomes" id="UP000683925"/>
    </source>
</evidence>
<reference evidence="1" key="1">
    <citation type="submission" date="2021-01" db="EMBL/GenBank/DDBJ databases">
        <authorList>
            <consortium name="Genoscope - CEA"/>
            <person name="William W."/>
        </authorList>
    </citation>
    <scope>NUCLEOTIDE SEQUENCE</scope>
</reference>
<protein>
    <submittedName>
        <fullName evidence="1">Uncharacterized protein</fullName>
    </submittedName>
</protein>
<organism evidence="1 2">
    <name type="scientific">Paramecium octaurelia</name>
    <dbReference type="NCBI Taxonomy" id="43137"/>
    <lineage>
        <taxon>Eukaryota</taxon>
        <taxon>Sar</taxon>
        <taxon>Alveolata</taxon>
        <taxon>Ciliophora</taxon>
        <taxon>Intramacronucleata</taxon>
        <taxon>Oligohymenophorea</taxon>
        <taxon>Peniculida</taxon>
        <taxon>Parameciidae</taxon>
        <taxon>Paramecium</taxon>
    </lineage>
</organism>
<dbReference type="AlphaFoldDB" id="A0A8S1VME5"/>
<name>A0A8S1VME5_PAROT</name>
<proteinExistence type="predicted"/>
<accession>A0A8S1VME5</accession>
<dbReference type="Proteomes" id="UP000683925">
    <property type="component" value="Unassembled WGS sequence"/>
</dbReference>
<dbReference type="EMBL" id="CAJJDP010000066">
    <property type="protein sequence ID" value="CAD8176819.1"/>
    <property type="molecule type" value="Genomic_DNA"/>
</dbReference>
<sequence length="272" mass="31990">MSSQQYSEIVSSFESILNKITNRKHLMKFVKYKCGPPMQMKFKYKKQKKQYTNWSLFIIIQTKKYLFQVHHMSGVSQLLSTSIGQITRQLSHLISQFAQNDGKRLIIMEIPQIFEFSFQCLNLNSLFWINHYKQQKLLTSYHLRMGSICQQGQKSSNEKEIQIEIQFNNSQDKFDGKHKTANNLYNCQSTRQLTFRNDFASKFISLSQSSDSEPNQDNDPVDKRTFFSNFQTFQAMASQKSSKFVSPQFTFVADETSIENQFQYKVQTKQLE</sequence>